<dbReference type="GO" id="GO:0006265">
    <property type="term" value="P:DNA topological change"/>
    <property type="evidence" value="ECO:0007669"/>
    <property type="project" value="InterPro"/>
</dbReference>
<comment type="catalytic activity">
    <reaction evidence="1">
        <text>ATP-independent breakage of single-stranded DNA, followed by passage and rejoining.</text>
        <dbReference type="EC" id="5.6.2.1"/>
    </reaction>
</comment>
<keyword evidence="1" id="KW-0799">Topoisomerase</keyword>
<dbReference type="InterPro" id="IPR000380">
    <property type="entry name" value="Topo_IA"/>
</dbReference>
<dbReference type="EC" id="5.6.2.1" evidence="1"/>
<dbReference type="Gene3D" id="3.40.50.140">
    <property type="match status" value="1"/>
</dbReference>
<keyword evidence="1" id="KW-0413">Isomerase</keyword>
<comment type="caution">
    <text evidence="2">The sequence shown here is derived from an EMBL/GenBank/DDBJ whole genome shotgun (WGS) entry which is preliminary data.</text>
</comment>
<dbReference type="GO" id="GO:0003677">
    <property type="term" value="F:DNA binding"/>
    <property type="evidence" value="ECO:0007669"/>
    <property type="project" value="UniProtKB-KW"/>
</dbReference>
<proteinExistence type="inferred from homology"/>
<keyword evidence="1" id="KW-0238">DNA-binding</keyword>
<reference evidence="2" key="1">
    <citation type="journal article" date="2019" name="BMC Genomics">
        <title>A new reference genome for Sorghum bicolor reveals high levels of sequence similarity between sweet and grain genotypes: implications for the genetics of sugar metabolism.</title>
        <authorList>
            <person name="Cooper E.A."/>
            <person name="Brenton Z.W."/>
            <person name="Flinn B.S."/>
            <person name="Jenkins J."/>
            <person name="Shu S."/>
            <person name="Flowers D."/>
            <person name="Luo F."/>
            <person name="Wang Y."/>
            <person name="Xia P."/>
            <person name="Barry K."/>
            <person name="Daum C."/>
            <person name="Lipzen A."/>
            <person name="Yoshinaga Y."/>
            <person name="Schmutz J."/>
            <person name="Saski C."/>
            <person name="Vermerris W."/>
            <person name="Kresovich S."/>
        </authorList>
    </citation>
    <scope>NUCLEOTIDE SEQUENCE</scope>
</reference>
<comment type="function">
    <text evidence="1">Introduces a single-strand break via transesterification at a target site in duplex DNA. Releases the supercoiling and torsional tension of DNA introduced during the DNA replication and transcription by transiently cleaving and rejoining one strand of the DNA duplex. The scissile phosphodiester is attacked by the catalytic tyrosine of the enzyme, resulting in the formation of a DNA-(5'-phosphotyrosyl)-enzyme intermediate and the expulsion of a 3'-OH DNA strand.</text>
</comment>
<evidence type="ECO:0000256" key="1">
    <source>
        <dbReference type="RuleBase" id="RU362092"/>
    </source>
</evidence>
<evidence type="ECO:0000313" key="3">
    <source>
        <dbReference type="Proteomes" id="UP000807115"/>
    </source>
</evidence>
<organism evidence="2 3">
    <name type="scientific">Sorghum bicolor</name>
    <name type="common">Sorghum</name>
    <name type="synonym">Sorghum vulgare</name>
    <dbReference type="NCBI Taxonomy" id="4558"/>
    <lineage>
        <taxon>Eukaryota</taxon>
        <taxon>Viridiplantae</taxon>
        <taxon>Streptophyta</taxon>
        <taxon>Embryophyta</taxon>
        <taxon>Tracheophyta</taxon>
        <taxon>Spermatophyta</taxon>
        <taxon>Magnoliopsida</taxon>
        <taxon>Liliopsida</taxon>
        <taxon>Poales</taxon>
        <taxon>Poaceae</taxon>
        <taxon>PACMAD clade</taxon>
        <taxon>Panicoideae</taxon>
        <taxon>Andropogonodae</taxon>
        <taxon>Andropogoneae</taxon>
        <taxon>Sorghinae</taxon>
        <taxon>Sorghum</taxon>
    </lineage>
</organism>
<dbReference type="EMBL" id="CM027681">
    <property type="protein sequence ID" value="KAG0544337.1"/>
    <property type="molecule type" value="Genomic_DNA"/>
</dbReference>
<evidence type="ECO:0000313" key="2">
    <source>
        <dbReference type="EMBL" id="KAG0544337.1"/>
    </source>
</evidence>
<dbReference type="PANTHER" id="PTHR11390">
    <property type="entry name" value="PROKARYOTIC DNA TOPOISOMERASE"/>
    <property type="match status" value="1"/>
</dbReference>
<accession>A0A921RQJ0</accession>
<reference evidence="2" key="2">
    <citation type="submission" date="2020-10" db="EMBL/GenBank/DDBJ databases">
        <authorList>
            <person name="Cooper E.A."/>
            <person name="Brenton Z.W."/>
            <person name="Flinn B.S."/>
            <person name="Jenkins J."/>
            <person name="Shu S."/>
            <person name="Flowers D."/>
            <person name="Luo F."/>
            <person name="Wang Y."/>
            <person name="Xia P."/>
            <person name="Barry K."/>
            <person name="Daum C."/>
            <person name="Lipzen A."/>
            <person name="Yoshinaga Y."/>
            <person name="Schmutz J."/>
            <person name="Saski C."/>
            <person name="Vermerris W."/>
            <person name="Kresovich S."/>
        </authorList>
    </citation>
    <scope>NUCLEOTIDE SEQUENCE</scope>
</reference>
<dbReference type="GO" id="GO:0003917">
    <property type="term" value="F:DNA topoisomerase type I (single strand cut, ATP-independent) activity"/>
    <property type="evidence" value="ECO:0007669"/>
    <property type="project" value="UniProtKB-EC"/>
</dbReference>
<gene>
    <name evidence="2" type="ORF">BDA96_02G266700</name>
</gene>
<dbReference type="Proteomes" id="UP000807115">
    <property type="component" value="Chromosome 2"/>
</dbReference>
<comment type="similarity">
    <text evidence="1">Belongs to the type IA topoisomerase family.</text>
</comment>
<dbReference type="SUPFAM" id="SSF56712">
    <property type="entry name" value="Prokaryotic type I DNA topoisomerase"/>
    <property type="match status" value="1"/>
</dbReference>
<dbReference type="InterPro" id="IPR023405">
    <property type="entry name" value="Topo_IA_core_domain"/>
</dbReference>
<protein>
    <recommendedName>
        <fullName evidence="1">DNA topoisomerase</fullName>
        <ecNumber evidence="1">5.6.2.1</ecNumber>
    </recommendedName>
</protein>
<sequence length="102" mass="11464">MSTRKGSTDVHEFDGTFQGSYANFKVTSVIGHVLSVDFPPAYQNWEATDPLDLFEAPVLRSECNPKVMCSFTTLIETECNLVNCRGSTQIVREYNSVDCWCN</sequence>
<dbReference type="PANTHER" id="PTHR11390:SF20">
    <property type="entry name" value="DNA TOPOISOMERASE 3-BETA-1"/>
    <property type="match status" value="1"/>
</dbReference>
<dbReference type="AlphaFoldDB" id="A0A921RQJ0"/>
<name>A0A921RQJ0_SORBI</name>